<feature type="transmembrane region" description="Helical" evidence="1">
    <location>
        <begin position="35"/>
        <end position="58"/>
    </location>
</feature>
<keyword evidence="1" id="KW-0812">Transmembrane</keyword>
<dbReference type="Proteomes" id="UP001372338">
    <property type="component" value="Unassembled WGS sequence"/>
</dbReference>
<dbReference type="AlphaFoldDB" id="A0AAN9J4X4"/>
<keyword evidence="1" id="KW-1133">Transmembrane helix</keyword>
<sequence>MAGVGMIITLLSGQGLIQGLHLLVVGRIIGHPPVLGRMVGVPMIRGIVLLMTGLILGLDRLMVRRTIGGLHFPERMVRVLMTGGSVQLADHKVPGIIIAVLQGLVHDHIVHADMLLRMTISCGQIL</sequence>
<organism evidence="2 3">
    <name type="scientific">Crotalaria pallida</name>
    <name type="common">Smooth rattlebox</name>
    <name type="synonym">Crotalaria striata</name>
    <dbReference type="NCBI Taxonomy" id="3830"/>
    <lineage>
        <taxon>Eukaryota</taxon>
        <taxon>Viridiplantae</taxon>
        <taxon>Streptophyta</taxon>
        <taxon>Embryophyta</taxon>
        <taxon>Tracheophyta</taxon>
        <taxon>Spermatophyta</taxon>
        <taxon>Magnoliopsida</taxon>
        <taxon>eudicotyledons</taxon>
        <taxon>Gunneridae</taxon>
        <taxon>Pentapetalae</taxon>
        <taxon>rosids</taxon>
        <taxon>fabids</taxon>
        <taxon>Fabales</taxon>
        <taxon>Fabaceae</taxon>
        <taxon>Papilionoideae</taxon>
        <taxon>50 kb inversion clade</taxon>
        <taxon>genistoids sensu lato</taxon>
        <taxon>core genistoids</taxon>
        <taxon>Crotalarieae</taxon>
        <taxon>Crotalaria</taxon>
    </lineage>
</organism>
<evidence type="ECO:0000256" key="1">
    <source>
        <dbReference type="SAM" id="Phobius"/>
    </source>
</evidence>
<evidence type="ECO:0000313" key="2">
    <source>
        <dbReference type="EMBL" id="KAK7292330.1"/>
    </source>
</evidence>
<proteinExistence type="predicted"/>
<reference evidence="2 3" key="1">
    <citation type="submission" date="2024-01" db="EMBL/GenBank/DDBJ databases">
        <title>The genomes of 5 underutilized Papilionoideae crops provide insights into root nodulation and disease resistanc.</title>
        <authorList>
            <person name="Yuan L."/>
        </authorList>
    </citation>
    <scope>NUCLEOTIDE SEQUENCE [LARGE SCALE GENOMIC DNA]</scope>
    <source>
        <strain evidence="2">ZHUSHIDOU_FW_LH</strain>
        <tissue evidence="2">Leaf</tissue>
    </source>
</reference>
<name>A0AAN9J4X4_CROPI</name>
<feature type="transmembrane region" description="Helical" evidence="1">
    <location>
        <begin position="7"/>
        <end position="29"/>
    </location>
</feature>
<keyword evidence="3" id="KW-1185">Reference proteome</keyword>
<dbReference type="EMBL" id="JAYWIO010000001">
    <property type="protein sequence ID" value="KAK7292330.1"/>
    <property type="molecule type" value="Genomic_DNA"/>
</dbReference>
<keyword evidence="1" id="KW-0472">Membrane</keyword>
<comment type="caution">
    <text evidence="2">The sequence shown here is derived from an EMBL/GenBank/DDBJ whole genome shotgun (WGS) entry which is preliminary data.</text>
</comment>
<accession>A0AAN9J4X4</accession>
<evidence type="ECO:0000313" key="3">
    <source>
        <dbReference type="Proteomes" id="UP001372338"/>
    </source>
</evidence>
<protein>
    <submittedName>
        <fullName evidence="2">Uncharacterized protein</fullName>
    </submittedName>
</protein>
<gene>
    <name evidence="2" type="ORF">RIF29_08108</name>
</gene>